<dbReference type="Pfam" id="PF01842">
    <property type="entry name" value="ACT"/>
    <property type="match status" value="1"/>
</dbReference>
<comment type="activity regulation">
    <text evidence="8">Uridylyltransferase (UTase) activity is inhibited by glutamine, while glutamine activates uridylyl-removing (UR) activity.</text>
</comment>
<evidence type="ECO:0000259" key="10">
    <source>
        <dbReference type="PROSITE" id="PS51831"/>
    </source>
</evidence>
<feature type="domain" description="HD" evidence="10">
    <location>
        <begin position="460"/>
        <end position="582"/>
    </location>
</feature>
<evidence type="ECO:0000256" key="3">
    <source>
        <dbReference type="ARBA" id="ARBA00022737"/>
    </source>
</evidence>
<dbReference type="InterPro" id="IPR003607">
    <property type="entry name" value="HD/PDEase_dom"/>
</dbReference>
<dbReference type="InterPro" id="IPR002934">
    <property type="entry name" value="Polymerase_NTP_transf_dom"/>
</dbReference>
<organism evidence="11 12">
    <name type="scientific">Pseudomonas neustonica</name>
    <dbReference type="NCBI Taxonomy" id="2487346"/>
    <lineage>
        <taxon>Bacteria</taxon>
        <taxon>Pseudomonadati</taxon>
        <taxon>Pseudomonadota</taxon>
        <taxon>Gammaproteobacteria</taxon>
        <taxon>Pseudomonadales</taxon>
        <taxon>Pseudomonadaceae</taxon>
        <taxon>Pseudomonas</taxon>
    </lineage>
</organism>
<name>A0ABX9XMD7_9PSED</name>
<comment type="function">
    <text evidence="8">Modifies, by uridylylation and deuridylylation, the PII regulatory proteins (GlnB and homologs), in response to the nitrogen status of the cell that GlnD senses through the glutamine level. Under low glutamine levels, catalyzes the conversion of the PII proteins and UTP to PII-UMP and PPi, while under higher glutamine levels, GlnD hydrolyzes PII-UMP to PII and UMP (deuridylylation). Thus, controls uridylylation state and activity of the PII proteins, and plays an important role in the regulation of nitrogen metabolism.</text>
</comment>
<keyword evidence="2 8" id="KW-0548">Nucleotidyltransferase</keyword>
<dbReference type="SUPFAM" id="SSF81593">
    <property type="entry name" value="Nucleotidyltransferase substrate binding subunit/domain"/>
    <property type="match status" value="1"/>
</dbReference>
<keyword evidence="6 8" id="KW-0511">Multifunctional enzyme</keyword>
<keyword evidence="4 8" id="KW-0378">Hydrolase</keyword>
<dbReference type="PROSITE" id="PS51671">
    <property type="entry name" value="ACT"/>
    <property type="match status" value="2"/>
</dbReference>
<dbReference type="PIRSF" id="PIRSF006288">
    <property type="entry name" value="PII_uridyltransf"/>
    <property type="match status" value="1"/>
</dbReference>
<feature type="domain" description="ACT" evidence="9">
    <location>
        <begin position="815"/>
        <end position="895"/>
    </location>
</feature>
<keyword evidence="1 8" id="KW-0808">Transferase</keyword>
<dbReference type="InterPro" id="IPR013546">
    <property type="entry name" value="PII_UdlTrfase/GS_AdlTrfase"/>
</dbReference>
<evidence type="ECO:0000256" key="4">
    <source>
        <dbReference type="ARBA" id="ARBA00022801"/>
    </source>
</evidence>
<dbReference type="PANTHER" id="PTHR47320">
    <property type="entry name" value="BIFUNCTIONAL URIDYLYLTRANSFERASE/URIDYLYL-REMOVING ENZYME"/>
    <property type="match status" value="1"/>
</dbReference>
<dbReference type="PROSITE" id="PS51831">
    <property type="entry name" value="HD"/>
    <property type="match status" value="1"/>
</dbReference>
<protein>
    <recommendedName>
        <fullName evidence="8">Bifunctional uridylyltransferase/uridylyl-removing enzyme</fullName>
        <shortName evidence="8">UTase/UR</shortName>
    </recommendedName>
    <alternativeName>
        <fullName evidence="8">Bifunctional [protein-PII] modification enzyme</fullName>
    </alternativeName>
    <alternativeName>
        <fullName evidence="8">Bifunctional nitrogen sensor protein</fullName>
    </alternativeName>
    <domain>
        <recommendedName>
            <fullName evidence="8">[Protein-PII] uridylyltransferase</fullName>
            <shortName evidence="8">PII uridylyltransferase</shortName>
            <shortName evidence="8">UTase</shortName>
            <ecNumber evidence="8">2.7.7.59</ecNumber>
        </recommendedName>
    </domain>
    <domain>
        <recommendedName>
            <fullName evidence="8">[Protein-PII]-UMP uridylyl-removing enzyme</fullName>
            <shortName evidence="8">UR</shortName>
            <ecNumber evidence="8">3.1.4.-</ecNumber>
        </recommendedName>
    </domain>
</protein>
<accession>A0ABX9XMD7</accession>
<dbReference type="CDD" id="cd04900">
    <property type="entry name" value="ACT_UUR-like_1"/>
    <property type="match status" value="1"/>
</dbReference>
<dbReference type="InterPro" id="IPR045865">
    <property type="entry name" value="ACT-like_dom_sf"/>
</dbReference>
<dbReference type="Gene3D" id="3.30.460.10">
    <property type="entry name" value="Beta Polymerase, domain 2"/>
    <property type="match status" value="1"/>
</dbReference>
<evidence type="ECO:0000256" key="1">
    <source>
        <dbReference type="ARBA" id="ARBA00022679"/>
    </source>
</evidence>
<feature type="region of interest" description="Uridylyltransferase" evidence="8">
    <location>
        <begin position="1"/>
        <end position="341"/>
    </location>
</feature>
<dbReference type="HAMAP" id="MF_00277">
    <property type="entry name" value="PII_uridylyl_transf"/>
    <property type="match status" value="1"/>
</dbReference>
<evidence type="ECO:0000256" key="6">
    <source>
        <dbReference type="ARBA" id="ARBA00023268"/>
    </source>
</evidence>
<dbReference type="GO" id="GO:0008773">
    <property type="term" value="F:[protein-PII] uridylyltransferase activity"/>
    <property type="evidence" value="ECO:0007669"/>
    <property type="project" value="UniProtKB-EC"/>
</dbReference>
<dbReference type="Pfam" id="PF01966">
    <property type="entry name" value="HD"/>
    <property type="match status" value="1"/>
</dbReference>
<dbReference type="InterPro" id="IPR006674">
    <property type="entry name" value="HD_domain"/>
</dbReference>
<comment type="similarity">
    <text evidence="8">Belongs to the GlnD family.</text>
</comment>
<dbReference type="Pfam" id="PF01909">
    <property type="entry name" value="NTP_transf_2"/>
    <property type="match status" value="1"/>
</dbReference>
<evidence type="ECO:0000256" key="2">
    <source>
        <dbReference type="ARBA" id="ARBA00022695"/>
    </source>
</evidence>
<dbReference type="Gene3D" id="1.10.3090.10">
    <property type="entry name" value="cca-adding enzyme, domain 2"/>
    <property type="match status" value="1"/>
</dbReference>
<dbReference type="InterPro" id="IPR010043">
    <property type="entry name" value="UTase/UR"/>
</dbReference>
<dbReference type="EC" id="2.7.7.59" evidence="8"/>
<dbReference type="SUPFAM" id="SSF81301">
    <property type="entry name" value="Nucleotidyltransferase"/>
    <property type="match status" value="1"/>
</dbReference>
<keyword evidence="12" id="KW-1185">Reference proteome</keyword>
<comment type="catalytic activity">
    <reaction evidence="7">
        <text>guanosine 3',5'-bis(diphosphate) + H2O = GDP + diphosphate + H(+)</text>
        <dbReference type="Rhea" id="RHEA:14253"/>
        <dbReference type="ChEBI" id="CHEBI:15377"/>
        <dbReference type="ChEBI" id="CHEBI:15378"/>
        <dbReference type="ChEBI" id="CHEBI:33019"/>
        <dbReference type="ChEBI" id="CHEBI:58189"/>
        <dbReference type="ChEBI" id="CHEBI:77828"/>
        <dbReference type="EC" id="3.1.7.2"/>
    </reaction>
</comment>
<evidence type="ECO:0000259" key="9">
    <source>
        <dbReference type="PROSITE" id="PS51671"/>
    </source>
</evidence>
<dbReference type="CDD" id="cd05401">
    <property type="entry name" value="NT_GlnE_GlnD_like"/>
    <property type="match status" value="1"/>
</dbReference>
<dbReference type="InterPro" id="IPR043519">
    <property type="entry name" value="NT_sf"/>
</dbReference>
<keyword evidence="3" id="KW-0677">Repeat</keyword>
<comment type="caution">
    <text evidence="11">The sequence shown here is derived from an EMBL/GenBank/DDBJ whole genome shotgun (WGS) entry which is preliminary data.</text>
</comment>
<dbReference type="Pfam" id="PF08335">
    <property type="entry name" value="GlnD_UR_UTase"/>
    <property type="match status" value="1"/>
</dbReference>
<dbReference type="EMBL" id="RKKU01000004">
    <property type="protein sequence ID" value="ROZ86686.1"/>
    <property type="molecule type" value="Genomic_DNA"/>
</dbReference>
<comment type="caution">
    <text evidence="8">Lacks conserved residue(s) required for the propagation of feature annotation.</text>
</comment>
<keyword evidence="5 8" id="KW-0460">Magnesium</keyword>
<dbReference type="Proteomes" id="UP000275199">
    <property type="component" value="Unassembled WGS sequence"/>
</dbReference>
<dbReference type="RefSeq" id="WP_123888643.1">
    <property type="nucleotide sequence ID" value="NZ_JBPYCX010000026.1"/>
</dbReference>
<dbReference type="InterPro" id="IPR002912">
    <property type="entry name" value="ACT_dom"/>
</dbReference>
<dbReference type="SUPFAM" id="SSF109604">
    <property type="entry name" value="HD-domain/PDEase-like"/>
    <property type="match status" value="1"/>
</dbReference>
<dbReference type="PANTHER" id="PTHR47320:SF1">
    <property type="entry name" value="BIFUNCTIONAL URIDYLYLTRANSFERASE_URIDYLYL-REMOVING ENZYME"/>
    <property type="match status" value="1"/>
</dbReference>
<dbReference type="CDD" id="cd04899">
    <property type="entry name" value="ACT_ACR-UUR-like_2"/>
    <property type="match status" value="1"/>
</dbReference>
<evidence type="ECO:0000256" key="7">
    <source>
        <dbReference type="ARBA" id="ARBA00047968"/>
    </source>
</evidence>
<dbReference type="NCBIfam" id="TIGR01693">
    <property type="entry name" value="UTase_glnD"/>
    <property type="match status" value="1"/>
</dbReference>
<dbReference type="NCBIfam" id="NF001366">
    <property type="entry name" value="PRK00275.1"/>
    <property type="match status" value="1"/>
</dbReference>
<gene>
    <name evidence="8" type="primary">glnD</name>
    <name evidence="11" type="ORF">EF096_05635</name>
</gene>
<dbReference type="EC" id="3.1.4.-" evidence="8"/>
<comment type="catalytic activity">
    <reaction evidence="8">
        <text>[protein-PII]-L-tyrosine + UTP = [protein-PII]-uridylyl-L-tyrosine + diphosphate</text>
        <dbReference type="Rhea" id="RHEA:13673"/>
        <dbReference type="Rhea" id="RHEA-COMP:12147"/>
        <dbReference type="Rhea" id="RHEA-COMP:12148"/>
        <dbReference type="ChEBI" id="CHEBI:33019"/>
        <dbReference type="ChEBI" id="CHEBI:46398"/>
        <dbReference type="ChEBI" id="CHEBI:46858"/>
        <dbReference type="ChEBI" id="CHEBI:90602"/>
        <dbReference type="EC" id="2.7.7.59"/>
    </reaction>
</comment>
<evidence type="ECO:0000313" key="11">
    <source>
        <dbReference type="EMBL" id="ROZ86686.1"/>
    </source>
</evidence>
<evidence type="ECO:0000256" key="5">
    <source>
        <dbReference type="ARBA" id="ARBA00022842"/>
    </source>
</evidence>
<dbReference type="Gene3D" id="1.20.120.330">
    <property type="entry name" value="Nucleotidyltransferases domain 2"/>
    <property type="match status" value="1"/>
</dbReference>
<comment type="domain">
    <text evidence="8">Has four distinct domains: an N-terminal nucleotidyltransferase (NT) domain responsible for UTase activity, a central HD domain that encodes UR activity, and two C-terminal ACT domains that seem to have a role in glutamine sensing.</text>
</comment>
<comment type="catalytic activity">
    <reaction evidence="8">
        <text>[protein-PII]-uridylyl-L-tyrosine + H2O = [protein-PII]-L-tyrosine + UMP + H(+)</text>
        <dbReference type="Rhea" id="RHEA:48600"/>
        <dbReference type="Rhea" id="RHEA-COMP:12147"/>
        <dbReference type="Rhea" id="RHEA-COMP:12148"/>
        <dbReference type="ChEBI" id="CHEBI:15377"/>
        <dbReference type="ChEBI" id="CHEBI:15378"/>
        <dbReference type="ChEBI" id="CHEBI:46858"/>
        <dbReference type="ChEBI" id="CHEBI:57865"/>
        <dbReference type="ChEBI" id="CHEBI:90602"/>
    </reaction>
</comment>
<feature type="domain" description="ACT" evidence="9">
    <location>
        <begin position="705"/>
        <end position="788"/>
    </location>
</feature>
<evidence type="ECO:0000256" key="8">
    <source>
        <dbReference type="HAMAP-Rule" id="MF_00277"/>
    </source>
</evidence>
<dbReference type="CDD" id="cd00077">
    <property type="entry name" value="HDc"/>
    <property type="match status" value="1"/>
</dbReference>
<dbReference type="SUPFAM" id="SSF55021">
    <property type="entry name" value="ACT-like"/>
    <property type="match status" value="1"/>
</dbReference>
<comment type="cofactor">
    <cofactor evidence="8">
        <name>Mg(2+)</name>
        <dbReference type="ChEBI" id="CHEBI:18420"/>
    </cofactor>
</comment>
<evidence type="ECO:0000313" key="12">
    <source>
        <dbReference type="Proteomes" id="UP000275199"/>
    </source>
</evidence>
<reference evidence="11 12" key="1">
    <citation type="submission" date="2018-11" db="EMBL/GenBank/DDBJ databases">
        <authorList>
            <person name="Jang G.I."/>
            <person name="Hwang C.Y."/>
        </authorList>
    </citation>
    <scope>NUCLEOTIDE SEQUENCE [LARGE SCALE GENOMIC DNA]</scope>
    <source>
        <strain evidence="11 12">SSM26</strain>
    </source>
</reference>
<proteinExistence type="inferred from homology"/>
<dbReference type="SMART" id="SM00471">
    <property type="entry name" value="HDc"/>
    <property type="match status" value="1"/>
</dbReference>
<sequence length="902" mass="103164">MKTMDNALFDPGQFQAELALKSSPISAFKKAIRHADNALQGRFESGRDIRQLIHERAWFTDQILQQAWARLDCAQDPGIALLAVGGYGRGELHPHSDIDLLILVRDDPEAFRSSIENFLMLLWDIGLEVGQSVRSIEECEQEAKADLTVITNLMESRTLSGDEVLRQSMLTAISTKNMWNDAEFFRAKRAEQQARHAKFNDTEYNLEPNVKSSPGGLRDIQTIAWVALRHFGTNDLRKLVDQGFLNEPEYDILTAGRDFLWKVRFALHNLSGRAEDRLLFDHQRALAKMLGYEGNDSKLAVERFMQKYYRVVMSLSELNDLLMQHFEEILLRDAEAADIRPLNSRFQIRNHYIEVTNPNVFKRTPFAILEIFVLMAQHPEIRGVRAESIRLLRDHRHLIDDDFRTDIRNTSLFIELFRCKEGIHRNLRRMNRYGILGRYLPEFGKIVGQMQHDLFHIYTVDAHTLNLIKHLRKLNRPEYQDRYPLAWRIFCRLPKPDLLYIAGLYHDIAKGRGGDHSELGAVDAEQFCNRHHLPAWDTHLVSWLVESHLLMSTTAQRKDISDPLVIHDFAVRMGNQVRLDYLYVLTIADINATNPTLWNSWRASLLRQLYTETKRALRRGLDNPPDRDEHILQTQQAALDILVRNGIEEEDAEALWAELGDDYFLRHTASDVAWHTEAIVQHSSRHGPLVLIKETAQREFEGATQIFIYTPEQNDLFAATVSAMDQLNLSIQDARIITSTSQFSLDTYIVLDSGGDSIGDNPERIRQIKAELIAALSDPDAFPTIIQRRVPRQLKHFAFAPEVTIFNDPNGQHTILELSAPDRPGLLARMGRILLDFDISVQNAKIVTLGERVDDVFVLTDADNQALSDPALCESLQQTIIDTLSSTQPTEQAYSSPIAIGP</sequence>